<keyword evidence="5 9" id="KW-0812">Transmembrane</keyword>
<keyword evidence="7 9" id="KW-0472">Membrane</keyword>
<protein>
    <recommendedName>
        <fullName evidence="12">Peptide transporter</fullName>
    </recommendedName>
</protein>
<dbReference type="Pfam" id="PF00854">
    <property type="entry name" value="PTR2"/>
    <property type="match status" value="1"/>
</dbReference>
<accession>A0AAV6XCY8</accession>
<dbReference type="GO" id="GO:0009705">
    <property type="term" value="C:plant-type vacuole membrane"/>
    <property type="evidence" value="ECO:0007669"/>
    <property type="project" value="UniProtKB-ARBA"/>
</dbReference>
<evidence type="ECO:0000256" key="1">
    <source>
        <dbReference type="ARBA" id="ARBA00004141"/>
    </source>
</evidence>
<feature type="transmembrane region" description="Helical" evidence="9">
    <location>
        <begin position="371"/>
        <end position="394"/>
    </location>
</feature>
<keyword evidence="4" id="KW-0597">Phosphoprotein</keyword>
<feature type="transmembrane region" description="Helical" evidence="9">
    <location>
        <begin position="455"/>
        <end position="477"/>
    </location>
</feature>
<evidence type="ECO:0000256" key="3">
    <source>
        <dbReference type="ARBA" id="ARBA00022448"/>
    </source>
</evidence>
<comment type="similarity">
    <text evidence="2">Belongs to the major facilitator superfamily. Proton-dependent oligopeptide transporter (POT/PTR) (TC 2.A.17) family.</text>
</comment>
<evidence type="ECO:0000256" key="2">
    <source>
        <dbReference type="ARBA" id="ARBA00005982"/>
    </source>
</evidence>
<evidence type="ECO:0000256" key="8">
    <source>
        <dbReference type="ARBA" id="ARBA00044504"/>
    </source>
</evidence>
<dbReference type="InterPro" id="IPR000109">
    <property type="entry name" value="POT_fam"/>
</dbReference>
<reference evidence="10" key="1">
    <citation type="submission" date="2019-10" db="EMBL/GenBank/DDBJ databases">
        <authorList>
            <person name="Zhang R."/>
            <person name="Pan Y."/>
            <person name="Wang J."/>
            <person name="Ma R."/>
            <person name="Yu S."/>
        </authorList>
    </citation>
    <scope>NUCLEOTIDE SEQUENCE</scope>
    <source>
        <strain evidence="10">LA-IB0</strain>
        <tissue evidence="10">Leaf</tissue>
    </source>
</reference>
<dbReference type="GO" id="GO:0080054">
    <property type="term" value="F:low-affinity nitrate transmembrane transporter activity"/>
    <property type="evidence" value="ECO:0007669"/>
    <property type="project" value="UniProtKB-ARBA"/>
</dbReference>
<comment type="subcellular location">
    <subcellularLocation>
        <location evidence="1">Membrane</location>
        <topology evidence="1">Multi-pass membrane protein</topology>
    </subcellularLocation>
</comment>
<proteinExistence type="inferred from homology"/>
<organism evidence="10 11">
    <name type="scientific">Buddleja alternifolia</name>
    <dbReference type="NCBI Taxonomy" id="168488"/>
    <lineage>
        <taxon>Eukaryota</taxon>
        <taxon>Viridiplantae</taxon>
        <taxon>Streptophyta</taxon>
        <taxon>Embryophyta</taxon>
        <taxon>Tracheophyta</taxon>
        <taxon>Spermatophyta</taxon>
        <taxon>Magnoliopsida</taxon>
        <taxon>eudicotyledons</taxon>
        <taxon>Gunneridae</taxon>
        <taxon>Pentapetalae</taxon>
        <taxon>asterids</taxon>
        <taxon>lamiids</taxon>
        <taxon>Lamiales</taxon>
        <taxon>Scrophulariaceae</taxon>
        <taxon>Buddlejeae</taxon>
        <taxon>Buddleja</taxon>
    </lineage>
</organism>
<dbReference type="Gene3D" id="1.20.1250.20">
    <property type="entry name" value="MFS general substrate transporter like domains"/>
    <property type="match status" value="1"/>
</dbReference>
<dbReference type="AlphaFoldDB" id="A0AAV6XCY8"/>
<evidence type="ECO:0000256" key="6">
    <source>
        <dbReference type="ARBA" id="ARBA00022989"/>
    </source>
</evidence>
<feature type="transmembrane region" description="Helical" evidence="9">
    <location>
        <begin position="153"/>
        <end position="170"/>
    </location>
</feature>
<name>A0AAV6XCY8_9LAMI</name>
<evidence type="ECO:0008006" key="12">
    <source>
        <dbReference type="Google" id="ProtNLM"/>
    </source>
</evidence>
<keyword evidence="3" id="KW-0813">Transport</keyword>
<feature type="transmembrane region" description="Helical" evidence="9">
    <location>
        <begin position="110"/>
        <end position="133"/>
    </location>
</feature>
<feature type="transmembrane region" description="Helical" evidence="9">
    <location>
        <begin position="332"/>
        <end position="351"/>
    </location>
</feature>
<keyword evidence="11" id="KW-1185">Reference proteome</keyword>
<feature type="transmembrane region" description="Helical" evidence="9">
    <location>
        <begin position="498"/>
        <end position="523"/>
    </location>
</feature>
<dbReference type="InterPro" id="IPR036259">
    <property type="entry name" value="MFS_trans_sf"/>
</dbReference>
<evidence type="ECO:0000313" key="11">
    <source>
        <dbReference type="Proteomes" id="UP000826271"/>
    </source>
</evidence>
<evidence type="ECO:0000256" key="4">
    <source>
        <dbReference type="ARBA" id="ARBA00022553"/>
    </source>
</evidence>
<comment type="caution">
    <text evidence="10">The sequence shown here is derived from an EMBL/GenBank/DDBJ whole genome shotgun (WGS) entry which is preliminary data.</text>
</comment>
<evidence type="ECO:0000313" key="10">
    <source>
        <dbReference type="EMBL" id="KAG8378477.1"/>
    </source>
</evidence>
<feature type="transmembrane region" description="Helical" evidence="9">
    <location>
        <begin position="414"/>
        <end position="435"/>
    </location>
</feature>
<dbReference type="Proteomes" id="UP000826271">
    <property type="component" value="Unassembled WGS sequence"/>
</dbReference>
<dbReference type="PANTHER" id="PTHR11654">
    <property type="entry name" value="OLIGOPEPTIDE TRANSPORTER-RELATED"/>
    <property type="match status" value="1"/>
</dbReference>
<dbReference type="FunFam" id="1.20.1250.20:FF:000147">
    <property type="entry name" value="Protein NRT1/ PTR family 5.10"/>
    <property type="match status" value="1"/>
</dbReference>
<keyword evidence="6 9" id="KW-1133">Transmembrane helix</keyword>
<comment type="similarity">
    <text evidence="8">Belongs to the major facilitator superfamily. Phosphate:H(+) symporter (TC 2.A.1.9) family.</text>
</comment>
<feature type="transmembrane region" description="Helical" evidence="9">
    <location>
        <begin position="543"/>
        <end position="562"/>
    </location>
</feature>
<sequence length="574" mass="63195">MTIAIATGDGNSDAEIPLLNDAVSGAEDFKGRPSVRSKTGCWKSAAFIIGVGVAERSAYYGVSGNLLSYLTGRLGQPTATAASILNAWYGTSSLLPILGAFVADSFSGRYLMIIIACVLYILGLGFMTLSASLNSFKSSDCTAASNNMECSPPQLQIIFFLCSFYLVALAQGGYSPCVQAFGADQFDEEDENECKAKSSFFNWWYCFSVGGILVPVLAITYIQENVSWELGFGIPAIVMCFALIVFLSGSTTYRFRINKDQRNPFGRIQHVFVKAARNWRATAISLEEEGGQTLPHKSAQFKFLDKALLSHDGEMGDEKMCSITDVEDAKSILRLAPIWCAAMGYAIIYSQPSTLFTKQVTTIDRYITPTFQIPAASFQQYFITCSIMVFVPFYDRVFVPIARAITKKPSGITIFQRIGFGFFLSLSSMVFAAFVERKRLATAVEYGLVDMPNAIVPMSALWFAPQYVLSGIADVFAMVGLQEYFYDQVPCDLKSIGLALYLSILGIGNLLSSFLVSTIQRFTSGNGQDGWFADNLNRAHLDYFYWLLAGISACGFAAFICFTRFSGNRRRISW</sequence>
<evidence type="ECO:0000256" key="9">
    <source>
        <dbReference type="SAM" id="Phobius"/>
    </source>
</evidence>
<evidence type="ECO:0000256" key="7">
    <source>
        <dbReference type="ARBA" id="ARBA00023136"/>
    </source>
</evidence>
<feature type="transmembrane region" description="Helical" evidence="9">
    <location>
        <begin position="79"/>
        <end position="103"/>
    </location>
</feature>
<dbReference type="EMBL" id="WHWC01000008">
    <property type="protein sequence ID" value="KAG8378477.1"/>
    <property type="molecule type" value="Genomic_DNA"/>
</dbReference>
<feature type="transmembrane region" description="Helical" evidence="9">
    <location>
        <begin position="203"/>
        <end position="222"/>
    </location>
</feature>
<evidence type="ECO:0000256" key="5">
    <source>
        <dbReference type="ARBA" id="ARBA00022692"/>
    </source>
</evidence>
<feature type="transmembrane region" description="Helical" evidence="9">
    <location>
        <begin position="234"/>
        <end position="253"/>
    </location>
</feature>
<dbReference type="SUPFAM" id="SSF103473">
    <property type="entry name" value="MFS general substrate transporter"/>
    <property type="match status" value="1"/>
</dbReference>
<gene>
    <name evidence="10" type="ORF">BUALT_Bualt08G0141200</name>
</gene>